<dbReference type="SMART" id="SM00774">
    <property type="entry name" value="WRKY"/>
    <property type="match status" value="1"/>
</dbReference>
<feature type="domain" description="WRKY" evidence="7">
    <location>
        <begin position="106"/>
        <end position="175"/>
    </location>
</feature>
<evidence type="ECO:0000313" key="8">
    <source>
        <dbReference type="EMBL" id="ONK62585.1"/>
    </source>
</evidence>
<evidence type="ECO:0000256" key="4">
    <source>
        <dbReference type="ARBA" id="ARBA00023163"/>
    </source>
</evidence>
<dbReference type="PANTHER" id="PTHR31282">
    <property type="entry name" value="WRKY TRANSCRIPTION FACTOR 21-RELATED"/>
    <property type="match status" value="1"/>
</dbReference>
<dbReference type="EMBL" id="CM007387">
    <property type="protein sequence ID" value="ONK62585.1"/>
    <property type="molecule type" value="Genomic_DNA"/>
</dbReference>
<evidence type="ECO:0000259" key="7">
    <source>
        <dbReference type="PROSITE" id="PS50811"/>
    </source>
</evidence>
<dbReference type="Gene3D" id="2.20.25.80">
    <property type="entry name" value="WRKY domain"/>
    <property type="match status" value="1"/>
</dbReference>
<dbReference type="InterPro" id="IPR003657">
    <property type="entry name" value="WRKY_dom"/>
</dbReference>
<keyword evidence="3" id="KW-0238">DNA-binding</keyword>
<dbReference type="Gramene" id="ONK62585">
    <property type="protein sequence ID" value="ONK62585"/>
    <property type="gene ID" value="A4U43_C07F5640"/>
</dbReference>
<organism evidence="8 9">
    <name type="scientific">Asparagus officinalis</name>
    <name type="common">Garden asparagus</name>
    <dbReference type="NCBI Taxonomy" id="4686"/>
    <lineage>
        <taxon>Eukaryota</taxon>
        <taxon>Viridiplantae</taxon>
        <taxon>Streptophyta</taxon>
        <taxon>Embryophyta</taxon>
        <taxon>Tracheophyta</taxon>
        <taxon>Spermatophyta</taxon>
        <taxon>Magnoliopsida</taxon>
        <taxon>Liliopsida</taxon>
        <taxon>Asparagales</taxon>
        <taxon>Asparagaceae</taxon>
        <taxon>Asparagoideae</taxon>
        <taxon>Asparagus</taxon>
    </lineage>
</organism>
<evidence type="ECO:0000256" key="6">
    <source>
        <dbReference type="SAM" id="MobiDB-lite"/>
    </source>
</evidence>
<dbReference type="Pfam" id="PF03106">
    <property type="entry name" value="WRKY"/>
    <property type="match status" value="1"/>
</dbReference>
<proteinExistence type="predicted"/>
<dbReference type="InterPro" id="IPR044810">
    <property type="entry name" value="WRKY_plant"/>
</dbReference>
<evidence type="ECO:0000256" key="3">
    <source>
        <dbReference type="ARBA" id="ARBA00023125"/>
    </source>
</evidence>
<dbReference type="Proteomes" id="UP000243459">
    <property type="component" value="Chromosome 7"/>
</dbReference>
<gene>
    <name evidence="8" type="ORF">A4U43_C07F5640</name>
</gene>
<keyword evidence="4" id="KW-0804">Transcription</keyword>
<dbReference type="GO" id="GO:0003700">
    <property type="term" value="F:DNA-binding transcription factor activity"/>
    <property type="evidence" value="ECO:0007669"/>
    <property type="project" value="InterPro"/>
</dbReference>
<evidence type="ECO:0000256" key="5">
    <source>
        <dbReference type="ARBA" id="ARBA00023242"/>
    </source>
</evidence>
<evidence type="ECO:0000256" key="1">
    <source>
        <dbReference type="ARBA" id="ARBA00004123"/>
    </source>
</evidence>
<dbReference type="GO" id="GO:0043565">
    <property type="term" value="F:sequence-specific DNA binding"/>
    <property type="evidence" value="ECO:0007669"/>
    <property type="project" value="InterPro"/>
</dbReference>
<dbReference type="InterPro" id="IPR036576">
    <property type="entry name" value="WRKY_dom_sf"/>
</dbReference>
<sequence length="201" mass="22511">MEILSRNEEGQVSVSAGVGDQPAVLGEGGEPDVHGGGGGRGFCGIVKKYLRGLNGNFTSNITLNLHSGTTISYETANEGQTCNTNGEKKNNKAKLQRSHLHSWTTTTRTPFNDGHQWRKYGEKKISNCKMPRCYYRCTHKDDQGCQATKQVQQKDNEDPPIYMVTYNKQHSCKTNFIYSEEFEQFELIVEPPITDPCQLSL</sequence>
<name>A0A5P1E9N7_ASPOF</name>
<keyword evidence="5" id="KW-0539">Nucleus</keyword>
<dbReference type="OMA" id="DNEDPPI"/>
<keyword evidence="9" id="KW-1185">Reference proteome</keyword>
<dbReference type="SUPFAM" id="SSF118290">
    <property type="entry name" value="WRKY DNA-binding domain"/>
    <property type="match status" value="1"/>
</dbReference>
<evidence type="ECO:0000313" key="9">
    <source>
        <dbReference type="Proteomes" id="UP000243459"/>
    </source>
</evidence>
<keyword evidence="2" id="KW-0805">Transcription regulation</keyword>
<comment type="subcellular location">
    <subcellularLocation>
        <location evidence="1">Nucleus</location>
    </subcellularLocation>
</comment>
<dbReference type="GO" id="GO:0005634">
    <property type="term" value="C:nucleus"/>
    <property type="evidence" value="ECO:0007669"/>
    <property type="project" value="UniProtKB-SubCell"/>
</dbReference>
<evidence type="ECO:0000256" key="2">
    <source>
        <dbReference type="ARBA" id="ARBA00023015"/>
    </source>
</evidence>
<feature type="region of interest" description="Disordered" evidence="6">
    <location>
        <begin position="1"/>
        <end position="37"/>
    </location>
</feature>
<protein>
    <recommendedName>
        <fullName evidence="7">WRKY domain-containing protein</fullName>
    </recommendedName>
</protein>
<accession>A0A5P1E9N7</accession>
<reference evidence="9" key="1">
    <citation type="journal article" date="2017" name="Nat. Commun.">
        <title>The asparagus genome sheds light on the origin and evolution of a young Y chromosome.</title>
        <authorList>
            <person name="Harkess A."/>
            <person name="Zhou J."/>
            <person name="Xu C."/>
            <person name="Bowers J.E."/>
            <person name="Van der Hulst R."/>
            <person name="Ayyampalayam S."/>
            <person name="Mercati F."/>
            <person name="Riccardi P."/>
            <person name="McKain M.R."/>
            <person name="Kakrana A."/>
            <person name="Tang H."/>
            <person name="Ray J."/>
            <person name="Groenendijk J."/>
            <person name="Arikit S."/>
            <person name="Mathioni S.M."/>
            <person name="Nakano M."/>
            <person name="Shan H."/>
            <person name="Telgmann-Rauber A."/>
            <person name="Kanno A."/>
            <person name="Yue Z."/>
            <person name="Chen H."/>
            <person name="Li W."/>
            <person name="Chen Y."/>
            <person name="Xu X."/>
            <person name="Zhang Y."/>
            <person name="Luo S."/>
            <person name="Chen H."/>
            <person name="Gao J."/>
            <person name="Mao Z."/>
            <person name="Pires J.C."/>
            <person name="Luo M."/>
            <person name="Kudrna D."/>
            <person name="Wing R.A."/>
            <person name="Meyers B.C."/>
            <person name="Yi K."/>
            <person name="Kong H."/>
            <person name="Lavrijsen P."/>
            <person name="Sunseri F."/>
            <person name="Falavigna A."/>
            <person name="Ye Y."/>
            <person name="Leebens-Mack J.H."/>
            <person name="Chen G."/>
        </authorList>
    </citation>
    <scope>NUCLEOTIDE SEQUENCE [LARGE SCALE GENOMIC DNA]</scope>
    <source>
        <strain evidence="9">cv. DH0086</strain>
    </source>
</reference>
<dbReference type="AlphaFoldDB" id="A0A5P1E9N7"/>
<dbReference type="PROSITE" id="PS50811">
    <property type="entry name" value="WRKY"/>
    <property type="match status" value="1"/>
</dbReference>